<proteinExistence type="predicted"/>
<sequence length="164" mass="17668">MKFNYLSDAVKLLIFAAAVIIVCVIVVIGFKTTNEGKSIASAGTSQFNAMSSEYQDVSKSIYDGSTILGSELSSMIKKSIEKGEYISIVVKTLANPSGTHYNYSHVVSSSGEHSISKTGTTTPLKTVTDDKSSASYINPSAQFLGTIFKDVNNNVICIQFEQQE</sequence>
<feature type="transmembrane region" description="Helical" evidence="1">
    <location>
        <begin position="12"/>
        <end position="30"/>
    </location>
</feature>
<evidence type="ECO:0000313" key="2">
    <source>
        <dbReference type="EMBL" id="MBB2182516.1"/>
    </source>
</evidence>
<dbReference type="EMBL" id="JACEGA010000001">
    <property type="protein sequence ID" value="MBB2182516.1"/>
    <property type="molecule type" value="Genomic_DNA"/>
</dbReference>
<evidence type="ECO:0000313" key="3">
    <source>
        <dbReference type="Proteomes" id="UP000574276"/>
    </source>
</evidence>
<protein>
    <submittedName>
        <fullName evidence="2">Uncharacterized protein</fullName>
    </submittedName>
</protein>
<keyword evidence="1" id="KW-0812">Transmembrane</keyword>
<gene>
    <name evidence="2" type="ORF">H0486_06480</name>
</gene>
<dbReference type="RefSeq" id="WP_228352235.1">
    <property type="nucleotide sequence ID" value="NZ_JACEGA010000001.1"/>
</dbReference>
<accession>A0A839JYP9</accession>
<keyword evidence="1" id="KW-0472">Membrane</keyword>
<organism evidence="2 3">
    <name type="scientific">Variimorphobacter saccharofermentans</name>
    <dbReference type="NCBI Taxonomy" id="2755051"/>
    <lineage>
        <taxon>Bacteria</taxon>
        <taxon>Bacillati</taxon>
        <taxon>Bacillota</taxon>
        <taxon>Clostridia</taxon>
        <taxon>Lachnospirales</taxon>
        <taxon>Lachnospiraceae</taxon>
        <taxon>Variimorphobacter</taxon>
    </lineage>
</organism>
<reference evidence="2 3" key="1">
    <citation type="submission" date="2020-07" db="EMBL/GenBank/DDBJ databases">
        <title>Characterization and genome sequencing of isolate MD1, a novel member within the family Lachnospiraceae.</title>
        <authorList>
            <person name="Rettenmaier R."/>
            <person name="Di Bello L."/>
            <person name="Zinser C."/>
            <person name="Scheitz K."/>
            <person name="Liebl W."/>
            <person name="Zverlov V."/>
        </authorList>
    </citation>
    <scope>NUCLEOTIDE SEQUENCE [LARGE SCALE GENOMIC DNA]</scope>
    <source>
        <strain evidence="2 3">MD1</strain>
    </source>
</reference>
<evidence type="ECO:0000256" key="1">
    <source>
        <dbReference type="SAM" id="Phobius"/>
    </source>
</evidence>
<keyword evidence="3" id="KW-1185">Reference proteome</keyword>
<comment type="caution">
    <text evidence="2">The sequence shown here is derived from an EMBL/GenBank/DDBJ whole genome shotgun (WGS) entry which is preliminary data.</text>
</comment>
<name>A0A839JYP9_9FIRM</name>
<keyword evidence="1" id="KW-1133">Transmembrane helix</keyword>
<dbReference type="AlphaFoldDB" id="A0A839JYP9"/>
<dbReference type="Proteomes" id="UP000574276">
    <property type="component" value="Unassembled WGS sequence"/>
</dbReference>